<proteinExistence type="predicted"/>
<dbReference type="Gene3D" id="2.40.10.270">
    <property type="entry name" value="Bacteriophage SPP1 head-tail adaptor protein"/>
    <property type="match status" value="1"/>
</dbReference>
<dbReference type="EMBL" id="BK015857">
    <property type="protein sequence ID" value="DAD69839.1"/>
    <property type="molecule type" value="Genomic_DNA"/>
</dbReference>
<reference evidence="1" key="1">
    <citation type="journal article" date="2021" name="Proc. Natl. Acad. Sci. U.S.A.">
        <title>A Catalog of Tens of Thousands of Viruses from Human Metagenomes Reveals Hidden Associations with Chronic Diseases.</title>
        <authorList>
            <person name="Tisza M.J."/>
            <person name="Buck C.B."/>
        </authorList>
    </citation>
    <scope>NUCLEOTIDE SEQUENCE</scope>
    <source>
        <strain evidence="1">CtGO42</strain>
    </source>
</reference>
<name>A0A8S5LJ08_9CAUD</name>
<accession>A0A8S5LJ08</accession>
<organism evidence="1">
    <name type="scientific">Siphoviridae sp. ctGO42</name>
    <dbReference type="NCBI Taxonomy" id="2827566"/>
    <lineage>
        <taxon>Viruses</taxon>
        <taxon>Duplodnaviria</taxon>
        <taxon>Heunggongvirae</taxon>
        <taxon>Uroviricota</taxon>
        <taxon>Caudoviricetes</taxon>
    </lineage>
</organism>
<sequence>MRAGPMRHRCTMYKPVLTKNKSGGFDTAWLDIGKLWAEIVLPTGRVSPVAEQLKAVVTAEIRVRPRKDVVAGNRLVEMVGGRAIATYLIEAPLPNNERDMLRLLCSNVPNP</sequence>
<evidence type="ECO:0000313" key="1">
    <source>
        <dbReference type="EMBL" id="DAD69839.1"/>
    </source>
</evidence>
<dbReference type="Pfam" id="PF05521">
    <property type="entry name" value="Phage_HCP"/>
    <property type="match status" value="1"/>
</dbReference>
<dbReference type="InterPro" id="IPR008767">
    <property type="entry name" value="Phage_SPP1_head-tail_adaptor"/>
</dbReference>
<protein>
    <submittedName>
        <fullName evidence="1">Head tail joining protein</fullName>
    </submittedName>
</protein>
<dbReference type="InterPro" id="IPR038666">
    <property type="entry name" value="SSP1_head-tail_sf"/>
</dbReference>